<dbReference type="Pfam" id="PF07883">
    <property type="entry name" value="Cupin_2"/>
    <property type="match status" value="1"/>
</dbReference>
<dbReference type="SMART" id="SM00530">
    <property type="entry name" value="HTH_XRE"/>
    <property type="match status" value="1"/>
</dbReference>
<dbReference type="InterPro" id="IPR014710">
    <property type="entry name" value="RmlC-like_jellyroll"/>
</dbReference>
<dbReference type="GO" id="GO:0005829">
    <property type="term" value="C:cytosol"/>
    <property type="evidence" value="ECO:0007669"/>
    <property type="project" value="TreeGrafter"/>
</dbReference>
<dbReference type="InterPro" id="IPR013096">
    <property type="entry name" value="Cupin_2"/>
</dbReference>
<protein>
    <submittedName>
        <fullName evidence="3">Anaerobic benzoate catabolism transcriptional regulator</fullName>
    </submittedName>
</protein>
<dbReference type="STRING" id="1035.BN961_02944"/>
<dbReference type="InterPro" id="IPR001387">
    <property type="entry name" value="Cro/C1-type_HTH"/>
</dbReference>
<evidence type="ECO:0000313" key="3">
    <source>
        <dbReference type="EMBL" id="CEG09516.1"/>
    </source>
</evidence>
<dbReference type="GO" id="GO:0003677">
    <property type="term" value="F:DNA binding"/>
    <property type="evidence" value="ECO:0007669"/>
    <property type="project" value="UniProtKB-KW"/>
</dbReference>
<comment type="caution">
    <text evidence="3">The sequence shown here is derived from an EMBL/GenBank/DDBJ whole genome shotgun (WGS) entry which is preliminary data.</text>
</comment>
<evidence type="ECO:0000259" key="2">
    <source>
        <dbReference type="PROSITE" id="PS50943"/>
    </source>
</evidence>
<name>A0A090MQ73_AFIFE</name>
<dbReference type="InterPro" id="IPR011051">
    <property type="entry name" value="RmlC_Cupin_sf"/>
</dbReference>
<keyword evidence="1" id="KW-0238">DNA-binding</keyword>
<keyword evidence="4" id="KW-1185">Reference proteome</keyword>
<organism evidence="3 4">
    <name type="scientific">Afipia felis</name>
    <name type="common">Cat scratch disease bacillus</name>
    <dbReference type="NCBI Taxonomy" id="1035"/>
    <lineage>
        <taxon>Bacteria</taxon>
        <taxon>Pseudomonadati</taxon>
        <taxon>Pseudomonadota</taxon>
        <taxon>Alphaproteobacteria</taxon>
        <taxon>Hyphomicrobiales</taxon>
        <taxon>Nitrobacteraceae</taxon>
        <taxon>Afipia</taxon>
    </lineage>
</organism>
<dbReference type="Gene3D" id="2.60.120.10">
    <property type="entry name" value="Jelly Rolls"/>
    <property type="match status" value="1"/>
</dbReference>
<dbReference type="PANTHER" id="PTHR46797:SF1">
    <property type="entry name" value="METHYLPHOSPHONATE SYNTHASE"/>
    <property type="match status" value="1"/>
</dbReference>
<dbReference type="Pfam" id="PF01381">
    <property type="entry name" value="HTH_3"/>
    <property type="match status" value="1"/>
</dbReference>
<dbReference type="CDD" id="cd00093">
    <property type="entry name" value="HTH_XRE"/>
    <property type="match status" value="1"/>
</dbReference>
<dbReference type="Gene3D" id="1.10.260.40">
    <property type="entry name" value="lambda repressor-like DNA-binding domains"/>
    <property type="match status" value="1"/>
</dbReference>
<dbReference type="SUPFAM" id="SSF47413">
    <property type="entry name" value="lambda repressor-like DNA-binding domains"/>
    <property type="match status" value="1"/>
</dbReference>
<dbReference type="Proteomes" id="UP000035762">
    <property type="component" value="Unassembled WGS sequence"/>
</dbReference>
<proteinExistence type="predicted"/>
<reference evidence="3 4" key="1">
    <citation type="journal article" date="2014" name="Genome Announc.">
        <title>Genome Sequence of Afipia felis Strain 76713, Isolated in Hospital Water Using an Amoeba Co-Culture Procedure.</title>
        <authorList>
            <person name="Benamar S."/>
            <person name="La Scola B."/>
            <person name="Croce O."/>
        </authorList>
    </citation>
    <scope>NUCLEOTIDE SEQUENCE [LARGE SCALE GENOMIC DNA]</scope>
    <source>
        <strain evidence="3 4">76713</strain>
    </source>
</reference>
<dbReference type="AlphaFoldDB" id="A0A090MQ73"/>
<dbReference type="SUPFAM" id="SSF51182">
    <property type="entry name" value="RmlC-like cupins"/>
    <property type="match status" value="1"/>
</dbReference>
<dbReference type="CDD" id="cd02209">
    <property type="entry name" value="cupin_XRE_C"/>
    <property type="match status" value="1"/>
</dbReference>
<dbReference type="EMBL" id="CCAZ020000002">
    <property type="protein sequence ID" value="CEG09516.1"/>
    <property type="molecule type" value="Genomic_DNA"/>
</dbReference>
<dbReference type="PROSITE" id="PS50943">
    <property type="entry name" value="HTH_CROC1"/>
    <property type="match status" value="1"/>
</dbReference>
<dbReference type="PANTHER" id="PTHR46797">
    <property type="entry name" value="HTH-TYPE TRANSCRIPTIONAL REGULATOR"/>
    <property type="match status" value="1"/>
</dbReference>
<dbReference type="InterPro" id="IPR050807">
    <property type="entry name" value="TransReg_Diox_bact_type"/>
</dbReference>
<accession>A0A090MQ73</accession>
<dbReference type="GO" id="GO:0003700">
    <property type="term" value="F:DNA-binding transcription factor activity"/>
    <property type="evidence" value="ECO:0007669"/>
    <property type="project" value="TreeGrafter"/>
</dbReference>
<feature type="domain" description="HTH cro/C1-type" evidence="2">
    <location>
        <begin position="47"/>
        <end position="101"/>
    </location>
</feature>
<evidence type="ECO:0000313" key="4">
    <source>
        <dbReference type="Proteomes" id="UP000035762"/>
    </source>
</evidence>
<dbReference type="InterPro" id="IPR010982">
    <property type="entry name" value="Lambda_DNA-bd_dom_sf"/>
</dbReference>
<sequence>MENGSDQAGLLIIKSFRHNKRFEMTTTDILETGFKGEQEIDTLGRRIRQLRKMQERTLDSLAQEVGLTKGYLSKVETGRQTPPLGTLSKLAKALGTDLAGLVENGAGERSEPGYEGVSVVRADERRNVVRGATSFGYDYQSLVQSAAGKHMSPFLFTFPSQILKEVFFEHGGEEMIFVLSGVVEFEVGNETFELMPGDCIYFDPRQRHRGRGKSGEAKALVVLYEPKNRS</sequence>
<gene>
    <name evidence="3" type="ORF">BN961_02944</name>
</gene>
<evidence type="ECO:0000256" key="1">
    <source>
        <dbReference type="ARBA" id="ARBA00023125"/>
    </source>
</evidence>